<proteinExistence type="predicted"/>
<protein>
    <submittedName>
        <fullName evidence="1">Uncharacterized protein</fullName>
    </submittedName>
</protein>
<dbReference type="Proteomes" id="UP001165960">
    <property type="component" value="Unassembled WGS sequence"/>
</dbReference>
<accession>A0ACC2RQ86</accession>
<comment type="caution">
    <text evidence="1">The sequence shown here is derived from an EMBL/GenBank/DDBJ whole genome shotgun (WGS) entry which is preliminary data.</text>
</comment>
<keyword evidence="2" id="KW-1185">Reference proteome</keyword>
<evidence type="ECO:0000313" key="2">
    <source>
        <dbReference type="Proteomes" id="UP001165960"/>
    </source>
</evidence>
<dbReference type="EMBL" id="QTSX02006772">
    <property type="protein sequence ID" value="KAJ9052150.1"/>
    <property type="molecule type" value="Genomic_DNA"/>
</dbReference>
<name>A0ACC2RQ86_9FUNG</name>
<gene>
    <name evidence="1" type="ORF">DSO57_1037074</name>
</gene>
<reference evidence="1" key="1">
    <citation type="submission" date="2022-04" db="EMBL/GenBank/DDBJ databases">
        <title>Genome of the entomopathogenic fungus Entomophthora muscae.</title>
        <authorList>
            <person name="Elya C."/>
            <person name="Lovett B.R."/>
            <person name="Lee E."/>
            <person name="Macias A.M."/>
            <person name="Hajek A.E."/>
            <person name="De Bivort B.L."/>
            <person name="Kasson M.T."/>
            <person name="De Fine Licht H.H."/>
            <person name="Stajich J.E."/>
        </authorList>
    </citation>
    <scope>NUCLEOTIDE SEQUENCE</scope>
    <source>
        <strain evidence="1">Berkeley</strain>
    </source>
</reference>
<sequence length="105" mass="11554">MNKNVNMATFRFSLLNSHFYIPTVNFATVATRNGIYLRLSCPSMIVIRNGLILTFWGLDPTGQQSLGTAAPGAGLADSYSRRPQTLPTMIPSTAKKLMEPDHEPI</sequence>
<organism evidence="1 2">
    <name type="scientific">Entomophthora muscae</name>
    <dbReference type="NCBI Taxonomy" id="34485"/>
    <lineage>
        <taxon>Eukaryota</taxon>
        <taxon>Fungi</taxon>
        <taxon>Fungi incertae sedis</taxon>
        <taxon>Zoopagomycota</taxon>
        <taxon>Entomophthoromycotina</taxon>
        <taxon>Entomophthoromycetes</taxon>
        <taxon>Entomophthorales</taxon>
        <taxon>Entomophthoraceae</taxon>
        <taxon>Entomophthora</taxon>
    </lineage>
</organism>
<evidence type="ECO:0000313" key="1">
    <source>
        <dbReference type="EMBL" id="KAJ9052150.1"/>
    </source>
</evidence>